<dbReference type="EMBL" id="MJEH01000008">
    <property type="protein sequence ID" value="OEH93866.1"/>
    <property type="molecule type" value="Genomic_DNA"/>
</dbReference>
<dbReference type="InterPro" id="IPR027455">
    <property type="entry name" value="Sper_AcTfrase_N"/>
</dbReference>
<evidence type="ECO:0000313" key="2">
    <source>
        <dbReference type="EMBL" id="OEH93866.1"/>
    </source>
</evidence>
<dbReference type="GO" id="GO:0016747">
    <property type="term" value="F:acyltransferase activity, transferring groups other than amino-acyl groups"/>
    <property type="evidence" value="ECO:0007669"/>
    <property type="project" value="InterPro"/>
</dbReference>
<dbReference type="Gene3D" id="1.10.287.900">
    <property type="entry name" value="The crystal structure of the spermine/spermidine acetyltransferase from enterococcus faecali"/>
    <property type="match status" value="1"/>
</dbReference>
<feature type="domain" description="N-acetyltransferase" evidence="1">
    <location>
        <begin position="7"/>
        <end position="154"/>
    </location>
</feature>
<keyword evidence="3" id="KW-1185">Reference proteome</keyword>
<organism evidence="2 3">
    <name type="scientific">Bacillus solimangrovi</name>
    <dbReference type="NCBI Taxonomy" id="1305675"/>
    <lineage>
        <taxon>Bacteria</taxon>
        <taxon>Bacillati</taxon>
        <taxon>Bacillota</taxon>
        <taxon>Bacilli</taxon>
        <taxon>Bacillales</taxon>
        <taxon>Bacillaceae</taxon>
        <taxon>Bacillus</taxon>
    </lineage>
</organism>
<dbReference type="OrthoDB" id="9127144at2"/>
<comment type="caution">
    <text evidence="2">The sequence shown here is derived from an EMBL/GenBank/DDBJ whole genome shotgun (WGS) entry which is preliminary data.</text>
</comment>
<dbReference type="Gene3D" id="3.40.630.30">
    <property type="match status" value="1"/>
</dbReference>
<dbReference type="InterPro" id="IPR016181">
    <property type="entry name" value="Acyl_CoA_acyltransferase"/>
</dbReference>
<dbReference type="AlphaFoldDB" id="A0A1E5LIJ0"/>
<dbReference type="Proteomes" id="UP000095209">
    <property type="component" value="Unassembled WGS sequence"/>
</dbReference>
<proteinExistence type="predicted"/>
<name>A0A1E5LIJ0_9BACI</name>
<dbReference type="Pfam" id="PF00583">
    <property type="entry name" value="Acetyltransf_1"/>
    <property type="match status" value="1"/>
</dbReference>
<dbReference type="STRING" id="1305675.BFG57_11135"/>
<dbReference type="SUPFAM" id="SSF55729">
    <property type="entry name" value="Acyl-CoA N-acyltransferases (Nat)"/>
    <property type="match status" value="1"/>
</dbReference>
<gene>
    <name evidence="2" type="ORF">BFG57_11135</name>
</gene>
<dbReference type="InterPro" id="IPR000182">
    <property type="entry name" value="GNAT_dom"/>
</dbReference>
<evidence type="ECO:0000313" key="3">
    <source>
        <dbReference type="Proteomes" id="UP000095209"/>
    </source>
</evidence>
<dbReference type="RefSeq" id="WP_069716157.1">
    <property type="nucleotide sequence ID" value="NZ_MJEH01000008.1"/>
</dbReference>
<evidence type="ECO:0000259" key="1">
    <source>
        <dbReference type="PROSITE" id="PS51186"/>
    </source>
</evidence>
<dbReference type="CDD" id="cd04301">
    <property type="entry name" value="NAT_SF"/>
    <property type="match status" value="1"/>
</dbReference>
<dbReference type="PROSITE" id="PS51186">
    <property type="entry name" value="GNAT"/>
    <property type="match status" value="1"/>
</dbReference>
<reference evidence="2 3" key="1">
    <citation type="submission" date="2016-08" db="EMBL/GenBank/DDBJ databases">
        <title>Genome of Bacillus solimangrovi GH2-4.</title>
        <authorList>
            <person name="Lim S."/>
            <person name="Kim B.-C."/>
        </authorList>
    </citation>
    <scope>NUCLEOTIDE SEQUENCE [LARGE SCALE GENOMIC DNA]</scope>
    <source>
        <strain evidence="2 3">GH2-4</strain>
    </source>
</reference>
<keyword evidence="2" id="KW-0808">Transferase</keyword>
<sequence length="154" mass="17934">MNVQLEIITRENWEEALALKVKQEQQNFVPTVAVSLAKVYVKPDGDNVEYIPFAIICHEQMIGFIMCAYIEDTTNMYWINGFIIDEQFQGRGYGNVALSEMANWIVNRFPKCEEIRLTVCPDNYMAKNLYKQFGFLATDQILGGEEMWYLPIKR</sequence>
<accession>A0A1E5LIJ0</accession>
<protein>
    <submittedName>
        <fullName evidence="2">GNAT family N-acetyltransferase</fullName>
    </submittedName>
</protein>